<gene>
    <name evidence="1" type="ORF">TICRE_16950</name>
</gene>
<evidence type="ECO:0000313" key="2">
    <source>
        <dbReference type="Proteomes" id="UP000186112"/>
    </source>
</evidence>
<proteinExistence type="predicted"/>
<reference evidence="1 2" key="1">
    <citation type="submission" date="2016-02" db="EMBL/GenBank/DDBJ databases">
        <title>Genome sequence of Tissierella creatinophila DSM 6911.</title>
        <authorList>
            <person name="Poehlein A."/>
            <person name="Daniel R."/>
        </authorList>
    </citation>
    <scope>NUCLEOTIDE SEQUENCE [LARGE SCALE GENOMIC DNA]</scope>
    <source>
        <strain evidence="1 2">DSM 6911</strain>
    </source>
</reference>
<dbReference type="AlphaFoldDB" id="A0A1U7M516"/>
<name>A0A1U7M516_TISCR</name>
<accession>A0A1U7M516</accession>
<dbReference type="InterPro" id="IPR011322">
    <property type="entry name" value="N-reg_PII-like_a/b"/>
</dbReference>
<dbReference type="RefSeq" id="WP_075727057.1">
    <property type="nucleotide sequence ID" value="NZ_LTDM01000032.1"/>
</dbReference>
<dbReference type="Proteomes" id="UP000186112">
    <property type="component" value="Unassembled WGS sequence"/>
</dbReference>
<evidence type="ECO:0000313" key="1">
    <source>
        <dbReference type="EMBL" id="OLS02309.1"/>
    </source>
</evidence>
<keyword evidence="2" id="KW-1185">Reference proteome</keyword>
<dbReference type="SUPFAM" id="SSF54913">
    <property type="entry name" value="GlnB-like"/>
    <property type="match status" value="1"/>
</dbReference>
<dbReference type="PANTHER" id="PTHR38456">
    <property type="entry name" value="CYCLIC DI-AMP RECEPTOR A"/>
    <property type="match status" value="1"/>
</dbReference>
<dbReference type="InterPro" id="IPR010375">
    <property type="entry name" value="CdAMP_rec"/>
</dbReference>
<dbReference type="EMBL" id="LTDM01000032">
    <property type="protein sequence ID" value="OLS02309.1"/>
    <property type="molecule type" value="Genomic_DNA"/>
</dbReference>
<protein>
    <recommendedName>
        <fullName evidence="3">Nitrogen regulatory protein P-II</fullName>
    </recommendedName>
</protein>
<comment type="caution">
    <text evidence="1">The sequence shown here is derived from an EMBL/GenBank/DDBJ whole genome shotgun (WGS) entry which is preliminary data.</text>
</comment>
<evidence type="ECO:0008006" key="3">
    <source>
        <dbReference type="Google" id="ProtNLM"/>
    </source>
</evidence>
<organism evidence="1 2">
    <name type="scientific">Tissierella creatinophila DSM 6911</name>
    <dbReference type="NCBI Taxonomy" id="1123403"/>
    <lineage>
        <taxon>Bacteria</taxon>
        <taxon>Bacillati</taxon>
        <taxon>Bacillota</taxon>
        <taxon>Tissierellia</taxon>
        <taxon>Tissierellales</taxon>
        <taxon>Tissierellaceae</taxon>
        <taxon>Tissierella</taxon>
    </lineage>
</organism>
<dbReference type="Gene3D" id="3.30.70.120">
    <property type="match status" value="1"/>
</dbReference>
<sequence length="94" mass="10488">MKLIIAIIQDEHVNKVIRTLMDNKIRTTRLSSTGGFLKSGNTTLLIGTEEKEIDTIVDLISHQTKSKKIKDGQEEVVVGGANLFVIDIFDHIKL</sequence>
<dbReference type="InterPro" id="IPR015867">
    <property type="entry name" value="N-reg_PII/ATP_PRibTrfase_C"/>
</dbReference>
<dbReference type="Pfam" id="PF06153">
    <property type="entry name" value="CdAMP_rec"/>
    <property type="match status" value="1"/>
</dbReference>
<dbReference type="PANTHER" id="PTHR38456:SF1">
    <property type="entry name" value="CYCLIC DI-AMP RECEPTOR A"/>
    <property type="match status" value="1"/>
</dbReference>